<name>A0ACC0G864_9ERIC</name>
<reference evidence="1 2" key="1">
    <citation type="journal article" date="2022" name="Plant J.">
        <title>Chromosome-level genome of Camellia lanceoleosa provides a valuable resource for understanding genome evolution and self-incompatibility.</title>
        <authorList>
            <person name="Gong W."/>
            <person name="Xiao S."/>
            <person name="Wang L."/>
            <person name="Liao Z."/>
            <person name="Chang Y."/>
            <person name="Mo W."/>
            <person name="Hu G."/>
            <person name="Li W."/>
            <person name="Zhao G."/>
            <person name="Zhu H."/>
            <person name="Hu X."/>
            <person name="Ji K."/>
            <person name="Xiang X."/>
            <person name="Song Q."/>
            <person name="Yuan D."/>
            <person name="Jin S."/>
            <person name="Zhang L."/>
        </authorList>
    </citation>
    <scope>NUCLEOTIDE SEQUENCE [LARGE SCALE GENOMIC DNA]</scope>
    <source>
        <strain evidence="1">SQ_2022a</strain>
    </source>
</reference>
<organism evidence="1 2">
    <name type="scientific">Camellia lanceoleosa</name>
    <dbReference type="NCBI Taxonomy" id="1840588"/>
    <lineage>
        <taxon>Eukaryota</taxon>
        <taxon>Viridiplantae</taxon>
        <taxon>Streptophyta</taxon>
        <taxon>Embryophyta</taxon>
        <taxon>Tracheophyta</taxon>
        <taxon>Spermatophyta</taxon>
        <taxon>Magnoliopsida</taxon>
        <taxon>eudicotyledons</taxon>
        <taxon>Gunneridae</taxon>
        <taxon>Pentapetalae</taxon>
        <taxon>asterids</taxon>
        <taxon>Ericales</taxon>
        <taxon>Theaceae</taxon>
        <taxon>Camellia</taxon>
    </lineage>
</organism>
<keyword evidence="1" id="KW-0808">Transferase</keyword>
<dbReference type="EMBL" id="CM045767">
    <property type="protein sequence ID" value="KAI7996370.1"/>
    <property type="molecule type" value="Genomic_DNA"/>
</dbReference>
<evidence type="ECO:0000313" key="2">
    <source>
        <dbReference type="Proteomes" id="UP001060215"/>
    </source>
</evidence>
<evidence type="ECO:0000313" key="1">
    <source>
        <dbReference type="EMBL" id="KAI7996370.1"/>
    </source>
</evidence>
<sequence>MVGHQIGSVLHSIFVLDSIFRARPKLFPEKETVFHHLGRYLFYPSNQVWGLITIYYHAYLAKADEGIGIQSVSINEFLKPAGDRYYSPDTRGRGGHGRDSRGGYGGVGAK</sequence>
<dbReference type="Proteomes" id="UP001060215">
    <property type="component" value="Chromosome 10"/>
</dbReference>
<accession>A0ACC0G864</accession>
<gene>
    <name evidence="1" type="ORF">LOK49_LG10G00053</name>
</gene>
<keyword evidence="1" id="KW-0328">Glycosyltransferase</keyword>
<keyword evidence="2" id="KW-1185">Reference proteome</keyword>
<comment type="caution">
    <text evidence="1">The sequence shown here is derived from an EMBL/GenBank/DDBJ whole genome shotgun (WGS) entry which is preliminary data.</text>
</comment>
<proteinExistence type="predicted"/>
<protein>
    <submittedName>
        <fullName evidence="1">Fucosyltransferase 2</fullName>
    </submittedName>
</protein>